<dbReference type="EC" id="3.1.1.47" evidence="1"/>
<evidence type="ECO:0000313" key="6">
    <source>
        <dbReference type="Proteomes" id="UP000800200"/>
    </source>
</evidence>
<proteinExistence type="predicted"/>
<dbReference type="AlphaFoldDB" id="A0A6A6EB68"/>
<keyword evidence="4" id="KW-0443">Lipid metabolism</keyword>
<dbReference type="PANTHER" id="PTHR10272:SF14">
    <property type="entry name" value="PAF ACETYLHYDROLASE FAMILY PROTEIN"/>
    <property type="match status" value="1"/>
</dbReference>
<evidence type="ECO:0000256" key="4">
    <source>
        <dbReference type="ARBA" id="ARBA00023098"/>
    </source>
</evidence>
<evidence type="ECO:0000256" key="2">
    <source>
        <dbReference type="ARBA" id="ARBA00022801"/>
    </source>
</evidence>
<reference evidence="5" key="1">
    <citation type="journal article" date="2020" name="Stud. Mycol.">
        <title>101 Dothideomycetes genomes: a test case for predicting lifestyles and emergence of pathogens.</title>
        <authorList>
            <person name="Haridas S."/>
            <person name="Albert R."/>
            <person name="Binder M."/>
            <person name="Bloem J."/>
            <person name="Labutti K."/>
            <person name="Salamov A."/>
            <person name="Andreopoulos B."/>
            <person name="Baker S."/>
            <person name="Barry K."/>
            <person name="Bills G."/>
            <person name="Bluhm B."/>
            <person name="Cannon C."/>
            <person name="Castanera R."/>
            <person name="Culley D."/>
            <person name="Daum C."/>
            <person name="Ezra D."/>
            <person name="Gonzalez J."/>
            <person name="Henrissat B."/>
            <person name="Kuo A."/>
            <person name="Liang C."/>
            <person name="Lipzen A."/>
            <person name="Lutzoni F."/>
            <person name="Magnuson J."/>
            <person name="Mondo S."/>
            <person name="Nolan M."/>
            <person name="Ohm R."/>
            <person name="Pangilinan J."/>
            <person name="Park H.-J."/>
            <person name="Ramirez L."/>
            <person name="Alfaro M."/>
            <person name="Sun H."/>
            <person name="Tritt A."/>
            <person name="Yoshinaga Y."/>
            <person name="Zwiers L.-H."/>
            <person name="Turgeon B."/>
            <person name="Goodwin S."/>
            <person name="Spatafora J."/>
            <person name="Crous P."/>
            <person name="Grigoriev I."/>
        </authorList>
    </citation>
    <scope>NUCLEOTIDE SEQUENCE</scope>
    <source>
        <strain evidence="5">CBS 207.26</strain>
    </source>
</reference>
<evidence type="ECO:0000256" key="3">
    <source>
        <dbReference type="ARBA" id="ARBA00022963"/>
    </source>
</evidence>
<sequence>MWKHPPALVHPNNESFTLPQGTGPFRTTLNVSELIDSSRQDPFNTSHVRRLMISSFTPIPSSQCKELSKVPYMPPTVAAVEDEILSAYGYPKDIWGKFDLEVCSSTTYSRQDKFPITLFSPGLNTTRHFYSSLAQQIASFGFRVITIDHPYDVDVVEFPNGDVIYGGRVVPPRQKNDSTVSVEHALEVRAKDVSFVLDTLGITTRDKAIMIGQSFGGAATSTAMLYDNRIRGGINLDGKMFGPVLNTSLGTPGHPQAFLLWGSDGHNSSSDASWVQFWNILEGSKEVDYKKELSVVNSSHGSYWDLNLLVDVVGLRDGLDETALSLVGQVSGKRIWEILGRYLSAFFWFMLGEKEEDGVFKGPTGEFLDVKILH</sequence>
<dbReference type="GO" id="GO:0016042">
    <property type="term" value="P:lipid catabolic process"/>
    <property type="evidence" value="ECO:0007669"/>
    <property type="project" value="UniProtKB-KW"/>
</dbReference>
<organism evidence="5 6">
    <name type="scientific">Zopfia rhizophila CBS 207.26</name>
    <dbReference type="NCBI Taxonomy" id="1314779"/>
    <lineage>
        <taxon>Eukaryota</taxon>
        <taxon>Fungi</taxon>
        <taxon>Dikarya</taxon>
        <taxon>Ascomycota</taxon>
        <taxon>Pezizomycotina</taxon>
        <taxon>Dothideomycetes</taxon>
        <taxon>Dothideomycetes incertae sedis</taxon>
        <taxon>Zopfiaceae</taxon>
        <taxon>Zopfia</taxon>
    </lineage>
</organism>
<dbReference type="Gene3D" id="3.40.50.1820">
    <property type="entry name" value="alpha/beta hydrolase"/>
    <property type="match status" value="1"/>
</dbReference>
<keyword evidence="6" id="KW-1185">Reference proteome</keyword>
<keyword evidence="2" id="KW-0378">Hydrolase</keyword>
<dbReference type="SUPFAM" id="SSF53474">
    <property type="entry name" value="alpha/beta-Hydrolases"/>
    <property type="match status" value="1"/>
</dbReference>
<accession>A0A6A6EB68</accession>
<dbReference type="Proteomes" id="UP000800200">
    <property type="component" value="Unassembled WGS sequence"/>
</dbReference>
<dbReference type="PANTHER" id="PTHR10272">
    <property type="entry name" value="PLATELET-ACTIVATING FACTOR ACETYLHYDROLASE"/>
    <property type="match status" value="1"/>
</dbReference>
<name>A0A6A6EB68_9PEZI</name>
<dbReference type="EMBL" id="ML994621">
    <property type="protein sequence ID" value="KAF2189227.1"/>
    <property type="molecule type" value="Genomic_DNA"/>
</dbReference>
<dbReference type="InterPro" id="IPR029058">
    <property type="entry name" value="AB_hydrolase_fold"/>
</dbReference>
<evidence type="ECO:0000313" key="5">
    <source>
        <dbReference type="EMBL" id="KAF2189227.1"/>
    </source>
</evidence>
<dbReference type="Pfam" id="PF03403">
    <property type="entry name" value="PAF-AH_p_II"/>
    <property type="match status" value="2"/>
</dbReference>
<protein>
    <recommendedName>
        <fullName evidence="1">1-alkyl-2-acetylglycerophosphocholine esterase</fullName>
        <ecNumber evidence="1">3.1.1.47</ecNumber>
    </recommendedName>
</protein>
<keyword evidence="3" id="KW-0442">Lipid degradation</keyword>
<dbReference type="GO" id="GO:0003847">
    <property type="term" value="F:1-alkyl-2-acetylglycerophosphocholine esterase activity"/>
    <property type="evidence" value="ECO:0007669"/>
    <property type="project" value="UniProtKB-EC"/>
</dbReference>
<evidence type="ECO:0000256" key="1">
    <source>
        <dbReference type="ARBA" id="ARBA00013201"/>
    </source>
</evidence>
<gene>
    <name evidence="5" type="ORF">K469DRAFT_764247</name>
</gene>
<dbReference type="OrthoDB" id="2363873at2759"/>